<dbReference type="Gene3D" id="2.60.40.1470">
    <property type="entry name" value="ApaG domain"/>
    <property type="match status" value="1"/>
</dbReference>
<dbReference type="InterPro" id="IPR036767">
    <property type="entry name" value="ApaG_sf"/>
</dbReference>
<organism evidence="4">
    <name type="scientific">Wolbachia endosymbiont of Polyergus mexicanus</name>
    <dbReference type="NCBI Taxonomy" id="3171167"/>
    <lineage>
        <taxon>Bacteria</taxon>
        <taxon>Pseudomonadati</taxon>
        <taxon>Pseudomonadota</taxon>
        <taxon>Alphaproteobacteria</taxon>
        <taxon>Rickettsiales</taxon>
        <taxon>Anaplasmataceae</taxon>
        <taxon>Wolbachieae</taxon>
        <taxon>Wolbachia</taxon>
    </lineage>
</organism>
<gene>
    <name evidence="2 4" type="primary">apaG</name>
    <name evidence="4" type="ORF">ABS808_01005</name>
</gene>
<accession>A0AAU7YKJ6</accession>
<dbReference type="InterPro" id="IPR023065">
    <property type="entry name" value="Uncharacterised_ApaG"/>
</dbReference>
<protein>
    <recommendedName>
        <fullName evidence="1 2">Protein ApaG</fullName>
    </recommendedName>
</protein>
<dbReference type="Pfam" id="PF04379">
    <property type="entry name" value="DUF525"/>
    <property type="match status" value="1"/>
</dbReference>
<dbReference type="PANTHER" id="PTHR14289:SF16">
    <property type="entry name" value="POLYMERASE DELTA-INTERACTING PROTEIN 2"/>
    <property type="match status" value="1"/>
</dbReference>
<feature type="domain" description="ApaG" evidence="3">
    <location>
        <begin position="5"/>
        <end position="130"/>
    </location>
</feature>
<evidence type="ECO:0000313" key="4">
    <source>
        <dbReference type="EMBL" id="XCA33442.1"/>
    </source>
</evidence>
<dbReference type="PROSITE" id="PS51087">
    <property type="entry name" value="APAG"/>
    <property type="match status" value="1"/>
</dbReference>
<reference evidence="4" key="1">
    <citation type="submission" date="2024-06" db="EMBL/GenBank/DDBJ databases">
        <title>Genome assembly of the Polyergus mexicanus.</title>
        <authorList>
            <person name="Cash E."/>
            <person name="Tustsui N.D."/>
            <person name="Ward P."/>
            <person name="Nguyen O."/>
            <person name="Sahasrabudhe R."/>
            <person name="Fairbairn C.W."/>
            <person name="Seligmann W.E."/>
            <person name="Sacco S."/>
            <person name="Beraut E."/>
            <person name="Miller C."/>
            <person name="Toffelmier E."/>
            <person name="Shaffer H.B."/>
        </authorList>
    </citation>
    <scope>NUCLEOTIDE SEQUENCE</scope>
    <source>
        <strain evidence="4">NDT 795.1</strain>
    </source>
</reference>
<dbReference type="InterPro" id="IPR007474">
    <property type="entry name" value="ApaG_domain"/>
</dbReference>
<name>A0AAU7YKJ6_9RICK</name>
<dbReference type="SUPFAM" id="SSF110069">
    <property type="entry name" value="ApaG-like"/>
    <property type="match status" value="1"/>
</dbReference>
<dbReference type="EMBL" id="CP158586">
    <property type="protein sequence ID" value="XCA33442.1"/>
    <property type="molecule type" value="Genomic_DNA"/>
</dbReference>
<evidence type="ECO:0000259" key="3">
    <source>
        <dbReference type="PROSITE" id="PS51087"/>
    </source>
</evidence>
<dbReference type="HAMAP" id="MF_00791">
    <property type="entry name" value="ApaG"/>
    <property type="match status" value="1"/>
</dbReference>
<evidence type="ECO:0000256" key="2">
    <source>
        <dbReference type="HAMAP-Rule" id="MF_00791"/>
    </source>
</evidence>
<sequence length="133" mass="15365">MIEYTLTTNFVEVKVLPIYIEEQSIPYENCYVWMYNVKIKNKSQSTIQLLSRHWQTIDYKGKINEIAGVGVIGEQPVIKSGEVFKYTSGTYLNAPSGIMQGKYEFLNEESIKIFEVMIPPFSLDSPYVKTRPH</sequence>
<proteinExistence type="inferred from homology"/>
<dbReference type="AlphaFoldDB" id="A0AAU7YKJ6"/>
<dbReference type="GO" id="GO:0070987">
    <property type="term" value="P:error-free translesion synthesis"/>
    <property type="evidence" value="ECO:0007669"/>
    <property type="project" value="TreeGrafter"/>
</dbReference>
<dbReference type="PANTHER" id="PTHR14289">
    <property type="entry name" value="F-BOX ONLY PROTEIN 3"/>
    <property type="match status" value="1"/>
</dbReference>
<dbReference type="NCBIfam" id="NF003967">
    <property type="entry name" value="PRK05461.1"/>
    <property type="match status" value="1"/>
</dbReference>
<evidence type="ECO:0000256" key="1">
    <source>
        <dbReference type="ARBA" id="ARBA00017693"/>
    </source>
</evidence>